<dbReference type="Gene3D" id="2.60.40.1930">
    <property type="match status" value="1"/>
</dbReference>
<dbReference type="AlphaFoldDB" id="A0A151N3E9"/>
<reference evidence="1 2" key="1">
    <citation type="journal article" date="2012" name="Genome Biol.">
        <title>Sequencing three crocodilian genomes to illuminate the evolution of archosaurs and amniotes.</title>
        <authorList>
            <person name="St John J.A."/>
            <person name="Braun E.L."/>
            <person name="Isberg S.R."/>
            <person name="Miles L.G."/>
            <person name="Chong A.Y."/>
            <person name="Gongora J."/>
            <person name="Dalzell P."/>
            <person name="Moran C."/>
            <person name="Bed'hom B."/>
            <person name="Abzhanov A."/>
            <person name="Burgess S.C."/>
            <person name="Cooksey A.M."/>
            <person name="Castoe T.A."/>
            <person name="Crawford N.G."/>
            <person name="Densmore L.D."/>
            <person name="Drew J.C."/>
            <person name="Edwards S.V."/>
            <person name="Faircloth B.C."/>
            <person name="Fujita M.K."/>
            <person name="Greenwold M.J."/>
            <person name="Hoffmann F.G."/>
            <person name="Howard J.M."/>
            <person name="Iguchi T."/>
            <person name="Janes D.E."/>
            <person name="Khan S.Y."/>
            <person name="Kohno S."/>
            <person name="de Koning A.J."/>
            <person name="Lance S.L."/>
            <person name="McCarthy F.M."/>
            <person name="McCormack J.E."/>
            <person name="Merchant M.E."/>
            <person name="Peterson D.G."/>
            <person name="Pollock D.D."/>
            <person name="Pourmand N."/>
            <person name="Raney B.J."/>
            <person name="Roessler K.A."/>
            <person name="Sanford J.R."/>
            <person name="Sawyer R.H."/>
            <person name="Schmidt C.J."/>
            <person name="Triplett E.W."/>
            <person name="Tuberville T.D."/>
            <person name="Venegas-Anaya M."/>
            <person name="Howard J.T."/>
            <person name="Jarvis E.D."/>
            <person name="Guillette L.J.Jr."/>
            <person name="Glenn T.C."/>
            <person name="Green R.E."/>
            <person name="Ray D.A."/>
        </authorList>
    </citation>
    <scope>NUCLEOTIDE SEQUENCE [LARGE SCALE GENOMIC DNA]</scope>
    <source>
        <strain evidence="1">KSC_2009_1</strain>
    </source>
</reference>
<dbReference type="Proteomes" id="UP000050525">
    <property type="component" value="Unassembled WGS sequence"/>
</dbReference>
<dbReference type="EMBL" id="AKHW03004097">
    <property type="protein sequence ID" value="KYO31300.1"/>
    <property type="molecule type" value="Genomic_DNA"/>
</dbReference>
<comment type="caution">
    <text evidence="1">The sequence shown here is derived from an EMBL/GenBank/DDBJ whole genome shotgun (WGS) entry which is preliminary data.</text>
</comment>
<accession>A0A151N3E9</accession>
<proteinExistence type="predicted"/>
<organism evidence="1 2">
    <name type="scientific">Alligator mississippiensis</name>
    <name type="common">American alligator</name>
    <dbReference type="NCBI Taxonomy" id="8496"/>
    <lineage>
        <taxon>Eukaryota</taxon>
        <taxon>Metazoa</taxon>
        <taxon>Chordata</taxon>
        <taxon>Craniata</taxon>
        <taxon>Vertebrata</taxon>
        <taxon>Euteleostomi</taxon>
        <taxon>Archelosauria</taxon>
        <taxon>Archosauria</taxon>
        <taxon>Crocodylia</taxon>
        <taxon>Alligatoridae</taxon>
        <taxon>Alligatorinae</taxon>
        <taxon>Alligator</taxon>
    </lineage>
</organism>
<keyword evidence="2" id="KW-1185">Reference proteome</keyword>
<gene>
    <name evidence="1" type="ORF">Y1Q_0014866</name>
</gene>
<protein>
    <submittedName>
        <fullName evidence="1">Uncharacterized protein</fullName>
    </submittedName>
</protein>
<name>A0A151N3E9_ALLMI</name>
<sequence>MTSPGGVRDDDNLASNDLLIPGCDVGPGPAVMSRRRLVLVGPASVRLGAEAAVVLQAEGAPGGLAGTLQLLNEKDTRLPCSAELPFALGPGAHSVQRLVL</sequence>
<evidence type="ECO:0000313" key="2">
    <source>
        <dbReference type="Proteomes" id="UP000050525"/>
    </source>
</evidence>
<evidence type="ECO:0000313" key="1">
    <source>
        <dbReference type="EMBL" id="KYO31300.1"/>
    </source>
</evidence>